<comment type="caution">
    <text evidence="9">The sequence shown here is derived from an EMBL/GenBank/DDBJ whole genome shotgun (WGS) entry which is preliminary data.</text>
</comment>
<evidence type="ECO:0000259" key="8">
    <source>
        <dbReference type="Pfam" id="PF06808"/>
    </source>
</evidence>
<feature type="transmembrane region" description="Helical" evidence="7">
    <location>
        <begin position="417"/>
        <end position="438"/>
    </location>
</feature>
<accession>A0A5C4R9M2</accession>
<dbReference type="PANTHER" id="PTHR33362">
    <property type="entry name" value="SIALIC ACID TRAP TRANSPORTER PERMEASE PROTEIN SIAT-RELATED"/>
    <property type="match status" value="1"/>
</dbReference>
<dbReference type="InterPro" id="IPR004681">
    <property type="entry name" value="TRAP_DctM"/>
</dbReference>
<feature type="transmembrane region" description="Helical" evidence="7">
    <location>
        <begin position="255"/>
        <end position="272"/>
    </location>
</feature>
<evidence type="ECO:0000256" key="7">
    <source>
        <dbReference type="RuleBase" id="RU369079"/>
    </source>
</evidence>
<feature type="transmembrane region" description="Helical" evidence="7">
    <location>
        <begin position="152"/>
        <end position="178"/>
    </location>
</feature>
<keyword evidence="2" id="KW-1003">Cell membrane</keyword>
<evidence type="ECO:0000256" key="3">
    <source>
        <dbReference type="ARBA" id="ARBA00022519"/>
    </source>
</evidence>
<dbReference type="GO" id="GO:0005886">
    <property type="term" value="C:plasma membrane"/>
    <property type="evidence" value="ECO:0007669"/>
    <property type="project" value="UniProtKB-SubCell"/>
</dbReference>
<feature type="transmembrane region" description="Helical" evidence="7">
    <location>
        <begin position="293"/>
        <end position="319"/>
    </location>
</feature>
<keyword evidence="7" id="KW-0813">Transport</keyword>
<keyword evidence="10" id="KW-1185">Reference proteome</keyword>
<organism evidence="9 10">
    <name type="scientific">Paracoccus haeundaensis</name>
    <dbReference type="NCBI Taxonomy" id="225362"/>
    <lineage>
        <taxon>Bacteria</taxon>
        <taxon>Pseudomonadati</taxon>
        <taxon>Pseudomonadota</taxon>
        <taxon>Alphaproteobacteria</taxon>
        <taxon>Rhodobacterales</taxon>
        <taxon>Paracoccaceae</taxon>
        <taxon>Paracoccus</taxon>
    </lineage>
</organism>
<feature type="transmembrane region" description="Helical" evidence="7">
    <location>
        <begin position="331"/>
        <end position="359"/>
    </location>
</feature>
<dbReference type="GO" id="GO:0022857">
    <property type="term" value="F:transmembrane transporter activity"/>
    <property type="evidence" value="ECO:0007669"/>
    <property type="project" value="UniProtKB-UniRule"/>
</dbReference>
<reference evidence="9 10" key="1">
    <citation type="submission" date="2019-06" db="EMBL/GenBank/DDBJ databases">
        <authorList>
            <person name="Li J."/>
        </authorList>
    </citation>
    <scope>NUCLEOTIDE SEQUENCE [LARGE SCALE GENOMIC DNA]</scope>
    <source>
        <strain evidence="9 10">CGMCC 1.8012</strain>
    </source>
</reference>
<sequence>MDPMTIGLVAMAAVLVLLAMRVPIAFALAGVASVGTFLVYATRSGAWMPERALNPTSSVVFSNFFDLVHSYDLSMVPLFVALGNIAFYAGITTRIYDAAAVWLRPVRGGVAMASVLGCGGFSAISGSSIACASTMGRICVPEMLRMGYDPKLATASVAVGGTLGSLIPPSVLFILYGIFTETSIAQLFLAGILPGILSLAGMLLVIAWWVNRDPDAAPRGERGDASRTDAAIAAWPALLLFVVIVGGIYGGMFTATEAAAVSVVLTTIIGFAQRRLTMGVMWRAVRESLVQTAAIFLIAGAAKIFVSFVALTGMAGAVVGMVSDAELSLAMLMLVVVVIYLVLGMFLDPIGIMVLTLPFMVPLIEGYGLNLIWFGVIVVKLLEIGLITPPVGLNVFVVSNVTKSVGIDKIFAGVTRFLAVDMLVLLLLILFPILSLLIPGSM</sequence>
<dbReference type="AlphaFoldDB" id="A0A5C4R9M2"/>
<evidence type="ECO:0000256" key="1">
    <source>
        <dbReference type="ARBA" id="ARBA00004429"/>
    </source>
</evidence>
<dbReference type="PANTHER" id="PTHR33362:SF5">
    <property type="entry name" value="C4-DICARBOXYLATE TRAP TRANSPORTER LARGE PERMEASE PROTEIN DCTM"/>
    <property type="match status" value="1"/>
</dbReference>
<feature type="transmembrane region" description="Helical" evidence="7">
    <location>
        <begin position="184"/>
        <end position="210"/>
    </location>
</feature>
<evidence type="ECO:0000256" key="6">
    <source>
        <dbReference type="ARBA" id="ARBA00023136"/>
    </source>
</evidence>
<comment type="function">
    <text evidence="7">Part of the tripartite ATP-independent periplasmic (TRAP) transport system.</text>
</comment>
<dbReference type="NCBIfam" id="TIGR00786">
    <property type="entry name" value="dctM"/>
    <property type="match status" value="1"/>
</dbReference>
<comment type="similarity">
    <text evidence="7">Belongs to the TRAP transporter large permease family.</text>
</comment>
<comment type="subunit">
    <text evidence="7">The complex comprises the extracytoplasmic solute receptor protein and the two transmembrane proteins.</text>
</comment>
<dbReference type="PIRSF" id="PIRSF006066">
    <property type="entry name" value="HI0050"/>
    <property type="match status" value="1"/>
</dbReference>
<keyword evidence="4 7" id="KW-0812">Transmembrane</keyword>
<keyword evidence="5 7" id="KW-1133">Transmembrane helix</keyword>
<feature type="transmembrane region" description="Helical" evidence="7">
    <location>
        <begin position="75"/>
        <end position="96"/>
    </location>
</feature>
<comment type="caution">
    <text evidence="7">Lacks conserved residue(s) required for the propagation of feature annotation.</text>
</comment>
<feature type="domain" description="TRAP C4-dicarboxylate transport system permease DctM subunit" evidence="8">
    <location>
        <begin position="12"/>
        <end position="432"/>
    </location>
</feature>
<evidence type="ECO:0000256" key="2">
    <source>
        <dbReference type="ARBA" id="ARBA00022475"/>
    </source>
</evidence>
<dbReference type="RefSeq" id="WP_139597795.1">
    <property type="nucleotide sequence ID" value="NZ_VDDC01000007.1"/>
</dbReference>
<evidence type="ECO:0000256" key="4">
    <source>
        <dbReference type="ARBA" id="ARBA00022692"/>
    </source>
</evidence>
<evidence type="ECO:0000313" key="10">
    <source>
        <dbReference type="Proteomes" id="UP000304880"/>
    </source>
</evidence>
<dbReference type="InterPro" id="IPR010656">
    <property type="entry name" value="DctM"/>
</dbReference>
<name>A0A5C4R9M2_9RHOB</name>
<gene>
    <name evidence="9" type="ORF">FHD67_03205</name>
</gene>
<dbReference type="Pfam" id="PF06808">
    <property type="entry name" value="DctM"/>
    <property type="match status" value="1"/>
</dbReference>
<feature type="transmembrane region" description="Helical" evidence="7">
    <location>
        <begin position="108"/>
        <end position="131"/>
    </location>
</feature>
<feature type="transmembrane region" description="Helical" evidence="7">
    <location>
        <begin position="230"/>
        <end position="249"/>
    </location>
</feature>
<evidence type="ECO:0000256" key="5">
    <source>
        <dbReference type="ARBA" id="ARBA00022989"/>
    </source>
</evidence>
<dbReference type="EMBL" id="VDDC01000007">
    <property type="protein sequence ID" value="TNH40639.1"/>
    <property type="molecule type" value="Genomic_DNA"/>
</dbReference>
<keyword evidence="6 7" id="KW-0472">Membrane</keyword>
<keyword evidence="3 7" id="KW-0997">Cell inner membrane</keyword>
<protein>
    <recommendedName>
        <fullName evidence="7">TRAP transporter large permease protein</fullName>
    </recommendedName>
</protein>
<comment type="subcellular location">
    <subcellularLocation>
        <location evidence="1 7">Cell inner membrane</location>
        <topology evidence="1 7">Multi-pass membrane protein</topology>
    </subcellularLocation>
</comment>
<evidence type="ECO:0000313" key="9">
    <source>
        <dbReference type="EMBL" id="TNH40639.1"/>
    </source>
</evidence>
<proteinExistence type="inferred from homology"/>
<dbReference type="Proteomes" id="UP000304880">
    <property type="component" value="Unassembled WGS sequence"/>
</dbReference>